<keyword evidence="3" id="KW-1185">Reference proteome</keyword>
<gene>
    <name evidence="2" type="ORF">NRK68_17815</name>
</gene>
<organism evidence="2 3">
    <name type="scientific">Streptomyces yangpuensis</name>
    <dbReference type="NCBI Taxonomy" id="1648182"/>
    <lineage>
        <taxon>Bacteria</taxon>
        <taxon>Bacillati</taxon>
        <taxon>Actinomycetota</taxon>
        <taxon>Actinomycetes</taxon>
        <taxon>Kitasatosporales</taxon>
        <taxon>Streptomycetaceae</taxon>
        <taxon>Streptomyces</taxon>
    </lineage>
</organism>
<dbReference type="EMBL" id="CP102514">
    <property type="protein sequence ID" value="UUY48888.1"/>
    <property type="molecule type" value="Genomic_DNA"/>
</dbReference>
<evidence type="ECO:0000313" key="2">
    <source>
        <dbReference type="EMBL" id="UUY48888.1"/>
    </source>
</evidence>
<evidence type="ECO:0000256" key="1">
    <source>
        <dbReference type="SAM" id="MobiDB-lite"/>
    </source>
</evidence>
<accession>A0ABY5PZJ3</accession>
<feature type="compositionally biased region" description="Low complexity" evidence="1">
    <location>
        <begin position="172"/>
        <end position="181"/>
    </location>
</feature>
<dbReference type="Proteomes" id="UP001057738">
    <property type="component" value="Chromosome"/>
</dbReference>
<feature type="region of interest" description="Disordered" evidence="1">
    <location>
        <begin position="172"/>
        <end position="192"/>
    </location>
</feature>
<evidence type="ECO:0000313" key="3">
    <source>
        <dbReference type="Proteomes" id="UP001057738"/>
    </source>
</evidence>
<protein>
    <submittedName>
        <fullName evidence="2">Uncharacterized protein</fullName>
    </submittedName>
</protein>
<dbReference type="GeneID" id="95575344"/>
<name>A0ABY5PZJ3_9ACTN</name>
<proteinExistence type="predicted"/>
<sequence>MAHVRTGLHISVVTLGSTHRICAIWSVRGTPADLCEFPGALLLPRRGAEQDWAVETALAALAEHGSADGPLCVDLTTTAGGIEPAGIRPGPCASDLLGLARTALGEGQREWAELARADPAAFHATAARPYTLRRQAACLVTRDPDGPRRDVTLLHARQDRVLRDYTVGLLTSAGTTDATAGEETRPSHPRRQ</sequence>
<dbReference type="RefSeq" id="WP_183066513.1">
    <property type="nucleotide sequence ID" value="NZ_CP102514.1"/>
</dbReference>
<reference evidence="2" key="1">
    <citation type="submission" date="2022-08" db="EMBL/GenBank/DDBJ databases">
        <authorList>
            <person name="Tian L."/>
        </authorList>
    </citation>
    <scope>NUCLEOTIDE SEQUENCE</scope>
    <source>
        <strain evidence="2">CM253</strain>
    </source>
</reference>